<reference evidence="1 2" key="1">
    <citation type="submission" date="2020-08" db="EMBL/GenBank/DDBJ databases">
        <title>Sequencing the genomes of 1000 actinobacteria strains.</title>
        <authorList>
            <person name="Klenk H.-P."/>
        </authorList>
    </citation>
    <scope>NUCLEOTIDE SEQUENCE [LARGE SCALE GENOMIC DNA]</scope>
    <source>
        <strain evidence="1 2">DSM 23694</strain>
    </source>
</reference>
<dbReference type="Proteomes" id="UP000523863">
    <property type="component" value="Unassembled WGS sequence"/>
</dbReference>
<dbReference type="EMBL" id="JACHBL010000001">
    <property type="protein sequence ID" value="MBB5597156.1"/>
    <property type="molecule type" value="Genomic_DNA"/>
</dbReference>
<organism evidence="1 2">
    <name type="scientific">Neomicrococcus lactis</name>
    <dbReference type="NCBI Taxonomy" id="732241"/>
    <lineage>
        <taxon>Bacteria</taxon>
        <taxon>Bacillati</taxon>
        <taxon>Actinomycetota</taxon>
        <taxon>Actinomycetes</taxon>
        <taxon>Micrococcales</taxon>
        <taxon>Micrococcaceae</taxon>
        <taxon>Neomicrococcus</taxon>
    </lineage>
</organism>
<gene>
    <name evidence="1" type="ORF">BKA12_000236</name>
</gene>
<dbReference type="AlphaFoldDB" id="A0A7W9DAL2"/>
<protein>
    <submittedName>
        <fullName evidence="1">Uncharacterized protein</fullName>
    </submittedName>
</protein>
<evidence type="ECO:0000313" key="2">
    <source>
        <dbReference type="Proteomes" id="UP000523863"/>
    </source>
</evidence>
<keyword evidence="2" id="KW-1185">Reference proteome</keyword>
<comment type="caution">
    <text evidence="1">The sequence shown here is derived from an EMBL/GenBank/DDBJ whole genome shotgun (WGS) entry which is preliminary data.</text>
</comment>
<sequence length="114" mass="12641">MSFTDLAQHGISKEVVPSFSERSPRLDLNTVLTLEGMIRSTLEEQVSLDLVDGRENLIVVNKVHESVRIEVGNANSTSLPDLANFLRRSPLAVVVTVRLVNQIQIDVVHSQPLQ</sequence>
<accession>A0A7W9DAL2</accession>
<evidence type="ECO:0000313" key="1">
    <source>
        <dbReference type="EMBL" id="MBB5597156.1"/>
    </source>
</evidence>
<name>A0A7W9DAL2_9MICC</name>
<proteinExistence type="predicted"/>